<dbReference type="CDD" id="cd09883">
    <property type="entry name" value="PIN_VapC_PhoHL-ATPase"/>
    <property type="match status" value="1"/>
</dbReference>
<comment type="similarity">
    <text evidence="4">In the N-terminal section; belongs to the PINc/VapC protein family.</text>
</comment>
<dbReference type="InterPro" id="IPR051451">
    <property type="entry name" value="PhoH2-like"/>
</dbReference>
<feature type="domain" description="PIN" evidence="6">
    <location>
        <begin position="179"/>
        <end position="315"/>
    </location>
</feature>
<dbReference type="SUPFAM" id="SSF88723">
    <property type="entry name" value="PIN domain-like"/>
    <property type="match status" value="1"/>
</dbReference>
<dbReference type="InterPro" id="IPR029060">
    <property type="entry name" value="PIN-like_dom_sf"/>
</dbReference>
<sequence>MPLPKLPSKPATILPAKDYPQATAQRPVSAIAAAAAAVVEDVAVPAAARAPKKAAPVVKAVPTPKVAPVAPVAAPVAKAPAKTTKSKAVAAVLKAAPAVLKAAAEAVPAPASVAKLAPVPTPAAAPAVAKPVAKTKAAPSRSKVTPITAEAPHPTKHKANESGIKSSTSRNADQAGTTKLFVLDTNVLMHDPSSLFRFEEHDVYLPMMTLEELDNHKKGMTEVARNARQVSRTLDALVSNTDDDAIENGIELSKLGNKDAKGRLYFQTRMQTADLPLGLPVGKADNQILAVVRSLEADQPGRAIVLVSKDINMRIKARALGLPAEDYFNDHVMEDTDLLYSGIVQLPDDFWNKHGKDLESWQENKSGQSATFYRVTGPFIPSLLVNQFVFLEPKNGEAPFYGQVKQLNGKTAVLQTLRDFSHNKNNVWGVTARNREQNFALNLLMNPECDFVTLLGQAGTGKTLLALAAGLAQVLETKLYNEIIVTRVTVPVGEDIGFLPGTEEEKMSPWMGAFDDNLEVLNKSDTDGGEWGRAATQDLIRSRIKIKSLNFMRGRTFVNKFLIIDEAQNLTPKQMKTLVTRAGPGTKILCLGNIAQIDTPYLTEGSSGLTYVVDRFKGWTHSGHVTLARGERSRLADHASEVL</sequence>
<evidence type="ECO:0000259" key="6">
    <source>
        <dbReference type="SMART" id="SM00670"/>
    </source>
</evidence>
<dbReference type="EMBL" id="CP140152">
    <property type="protein sequence ID" value="WQH05906.1"/>
    <property type="molecule type" value="Genomic_DNA"/>
</dbReference>
<dbReference type="InterPro" id="IPR003714">
    <property type="entry name" value="PhoH"/>
</dbReference>
<feature type="compositionally biased region" description="Polar residues" evidence="5">
    <location>
        <begin position="163"/>
        <end position="172"/>
    </location>
</feature>
<feature type="region of interest" description="Disordered" evidence="5">
    <location>
        <begin position="134"/>
        <end position="172"/>
    </location>
</feature>
<evidence type="ECO:0000256" key="1">
    <source>
        <dbReference type="ARBA" id="ARBA00010393"/>
    </source>
</evidence>
<reference evidence="7 8" key="1">
    <citation type="submission" date="2023-11" db="EMBL/GenBank/DDBJ databases">
        <title>MicrobeMod: A computational toolkit for identifying prokaryotic methylation and restriction-modification with nanopore sequencing.</title>
        <authorList>
            <person name="Crits-Christoph A."/>
            <person name="Kang S.C."/>
            <person name="Lee H."/>
            <person name="Ostrov N."/>
        </authorList>
    </citation>
    <scope>NUCLEOTIDE SEQUENCE [LARGE SCALE GENOMIC DNA]</scope>
    <source>
        <strain evidence="7 8">ATCC 25935</strain>
    </source>
</reference>
<protein>
    <submittedName>
        <fullName evidence="7">PhoH family protein</fullName>
    </submittedName>
</protein>
<dbReference type="Proteomes" id="UP001326110">
    <property type="component" value="Chromosome"/>
</dbReference>
<proteinExistence type="inferred from homology"/>
<evidence type="ECO:0000256" key="4">
    <source>
        <dbReference type="ARBA" id="ARBA00046345"/>
    </source>
</evidence>
<gene>
    <name evidence="7" type="ORF">SR858_06090</name>
</gene>
<dbReference type="PANTHER" id="PTHR30473">
    <property type="entry name" value="PROTEIN PHOH"/>
    <property type="match status" value="1"/>
</dbReference>
<name>A0ABZ0Y3B3_9BURK</name>
<dbReference type="GeneID" id="43164288"/>
<evidence type="ECO:0000256" key="5">
    <source>
        <dbReference type="SAM" id="MobiDB-lite"/>
    </source>
</evidence>
<dbReference type="RefSeq" id="WP_026637423.1">
    <property type="nucleotide sequence ID" value="NZ_CP140152.1"/>
</dbReference>
<dbReference type="PANTHER" id="PTHR30473:SF2">
    <property type="entry name" value="PIN DOMAIN-CONTAINING PROTEIN"/>
    <property type="match status" value="1"/>
</dbReference>
<keyword evidence="2" id="KW-0547">Nucleotide-binding</keyword>
<dbReference type="SUPFAM" id="SSF52540">
    <property type="entry name" value="P-loop containing nucleoside triphosphate hydrolases"/>
    <property type="match status" value="1"/>
</dbReference>
<accession>A0ABZ0Y3B3</accession>
<comment type="similarity">
    <text evidence="1">Belongs to the PhoH family.</text>
</comment>
<dbReference type="InterPro" id="IPR002716">
    <property type="entry name" value="PIN_dom"/>
</dbReference>
<dbReference type="SMART" id="SM00670">
    <property type="entry name" value="PINc"/>
    <property type="match status" value="1"/>
</dbReference>
<organism evidence="7 8">
    <name type="scientific">Duganella zoogloeoides</name>
    <dbReference type="NCBI Taxonomy" id="75659"/>
    <lineage>
        <taxon>Bacteria</taxon>
        <taxon>Pseudomonadati</taxon>
        <taxon>Pseudomonadota</taxon>
        <taxon>Betaproteobacteria</taxon>
        <taxon>Burkholderiales</taxon>
        <taxon>Oxalobacteraceae</taxon>
        <taxon>Telluria group</taxon>
        <taxon>Duganella</taxon>
    </lineage>
</organism>
<dbReference type="Pfam" id="PF13638">
    <property type="entry name" value="PIN_4"/>
    <property type="match status" value="1"/>
</dbReference>
<evidence type="ECO:0000313" key="7">
    <source>
        <dbReference type="EMBL" id="WQH05906.1"/>
    </source>
</evidence>
<dbReference type="Gene3D" id="3.40.50.1010">
    <property type="entry name" value="5'-nuclease"/>
    <property type="match status" value="1"/>
</dbReference>
<evidence type="ECO:0000313" key="8">
    <source>
        <dbReference type="Proteomes" id="UP001326110"/>
    </source>
</evidence>
<dbReference type="InterPro" id="IPR027417">
    <property type="entry name" value="P-loop_NTPase"/>
</dbReference>
<keyword evidence="8" id="KW-1185">Reference proteome</keyword>
<evidence type="ECO:0000256" key="2">
    <source>
        <dbReference type="ARBA" id="ARBA00022741"/>
    </source>
</evidence>
<evidence type="ECO:0000256" key="3">
    <source>
        <dbReference type="ARBA" id="ARBA00022840"/>
    </source>
</evidence>
<dbReference type="Gene3D" id="3.40.50.300">
    <property type="entry name" value="P-loop containing nucleotide triphosphate hydrolases"/>
    <property type="match status" value="1"/>
</dbReference>
<dbReference type="Pfam" id="PF02562">
    <property type="entry name" value="PhoH"/>
    <property type="match status" value="1"/>
</dbReference>
<keyword evidence="3" id="KW-0067">ATP-binding</keyword>